<dbReference type="AlphaFoldDB" id="A4NYD1"/>
<dbReference type="BioCyc" id="HINF375063:G119K-1296-MONOMER"/>
<accession>A4NYD1</accession>
<gene>
    <name evidence="1" type="ORF">CGSHiR3021_04977</name>
</gene>
<organism evidence="1 2">
    <name type="scientific">Haemophilus influenzae 22.4-21</name>
    <dbReference type="NCBI Taxonomy" id="375063"/>
    <lineage>
        <taxon>Bacteria</taxon>
        <taxon>Pseudomonadati</taxon>
        <taxon>Pseudomonadota</taxon>
        <taxon>Gammaproteobacteria</taxon>
        <taxon>Pasteurellales</taxon>
        <taxon>Pasteurellaceae</taxon>
        <taxon>Haemophilus</taxon>
    </lineage>
</organism>
<proteinExistence type="predicted"/>
<evidence type="ECO:0000313" key="1">
    <source>
        <dbReference type="EMBL" id="EDK13830.1"/>
    </source>
</evidence>
<evidence type="ECO:0000313" key="2">
    <source>
        <dbReference type="Proteomes" id="UP000005596"/>
    </source>
</evidence>
<sequence length="17" mass="1801">MEKLKFIDFCAGIGGGD</sequence>
<name>A4NYD1_HAEIF</name>
<dbReference type="EMBL" id="AAZJ01000006">
    <property type="protein sequence ID" value="EDK13830.1"/>
    <property type="molecule type" value="Genomic_DNA"/>
</dbReference>
<dbReference type="Proteomes" id="UP000005596">
    <property type="component" value="Unassembled WGS sequence"/>
</dbReference>
<protein>
    <submittedName>
        <fullName evidence="1">Uncharacterized protein</fullName>
    </submittedName>
</protein>
<reference evidence="1 2" key="1">
    <citation type="journal article" date="2007" name="Genome Biol.">
        <title>Characterization and modeling of the Haemophilus influenzae core and supragenomes based on the complete genomic sequences of Rd and 12 clinical nontypeable strains.</title>
        <authorList>
            <person name="Hogg J.S."/>
            <person name="Hu F.Z."/>
            <person name="Janto B."/>
            <person name="Boissy R."/>
            <person name="Hayes J."/>
            <person name="Keefe R."/>
            <person name="Post J.C."/>
            <person name="Ehrlich G.D."/>
        </authorList>
    </citation>
    <scope>NUCLEOTIDE SEQUENCE [LARGE SCALE GENOMIC DNA]</scope>
    <source>
        <strain evidence="1 2">22.4-21</strain>
    </source>
</reference>